<dbReference type="PROSITE" id="PS00665">
    <property type="entry name" value="DHDPS_1"/>
    <property type="match status" value="1"/>
</dbReference>
<evidence type="ECO:0000256" key="2">
    <source>
        <dbReference type="ARBA" id="ARBA00023239"/>
    </source>
</evidence>
<dbReference type="InterPro" id="IPR020624">
    <property type="entry name" value="Schiff_base-form_aldolases_CS"/>
</dbReference>
<dbReference type="SUPFAM" id="SSF51569">
    <property type="entry name" value="Aldolase"/>
    <property type="match status" value="1"/>
</dbReference>
<keyword evidence="6" id="KW-1185">Reference proteome</keyword>
<dbReference type="SMART" id="SM01130">
    <property type="entry name" value="DHDPS"/>
    <property type="match status" value="1"/>
</dbReference>
<dbReference type="InterPro" id="IPR002220">
    <property type="entry name" value="DapA-like"/>
</dbReference>
<dbReference type="PANTHER" id="PTHR12128:SF66">
    <property type="entry name" value="4-HYDROXY-2-OXOGLUTARATE ALDOLASE, MITOCHONDRIAL"/>
    <property type="match status" value="1"/>
</dbReference>
<keyword evidence="2 4" id="KW-0456">Lyase</keyword>
<dbReference type="PIRSF" id="PIRSF001365">
    <property type="entry name" value="DHDPS"/>
    <property type="match status" value="1"/>
</dbReference>
<sequence>MTAPSRFQLIAAPVTVFDDDGGLDLDSTRRLFGWLQETGVDGVFTPGTTGEFTALDDDERLAVIEAALEVFGAASVIAHIGAATARQTIRLAQAAQRAGATRLAAITPYYFPAGESALVEHVTRVADAAPGASHYVYVFPPRAGTAVAPATLARLAGVPGLVGAKVSGLTLAENEAYRAAVPAGFELFSGNDIDLVRLAEAGFSGVVSGVSNVFPELFVKAARAVAAGEGAAELQPRIDAAVAATGVADIGLLKAGLTRRGLAAGIPRISIDAPDDAALAVLENALQAGPARHSR</sequence>
<dbReference type="Pfam" id="PF00701">
    <property type="entry name" value="DHDPS"/>
    <property type="match status" value="1"/>
</dbReference>
<evidence type="ECO:0000313" key="6">
    <source>
        <dbReference type="Proteomes" id="UP001500213"/>
    </source>
</evidence>
<proteinExistence type="inferred from homology"/>
<evidence type="ECO:0000256" key="3">
    <source>
        <dbReference type="ARBA" id="ARBA00023270"/>
    </source>
</evidence>
<organism evidence="5 6">
    <name type="scientific">Gryllotalpicola kribbensis</name>
    <dbReference type="NCBI Taxonomy" id="993084"/>
    <lineage>
        <taxon>Bacteria</taxon>
        <taxon>Bacillati</taxon>
        <taxon>Actinomycetota</taxon>
        <taxon>Actinomycetes</taxon>
        <taxon>Micrococcales</taxon>
        <taxon>Microbacteriaceae</taxon>
        <taxon>Gryllotalpicola</taxon>
    </lineage>
</organism>
<evidence type="ECO:0000256" key="4">
    <source>
        <dbReference type="PIRNR" id="PIRNR001365"/>
    </source>
</evidence>
<name>A0ABP8AVY9_9MICO</name>
<accession>A0ABP8AVY9</accession>
<dbReference type="PRINTS" id="PR00146">
    <property type="entry name" value="DHPICSNTHASE"/>
</dbReference>
<evidence type="ECO:0000256" key="1">
    <source>
        <dbReference type="ARBA" id="ARBA00007592"/>
    </source>
</evidence>
<keyword evidence="3" id="KW-0704">Schiff base</keyword>
<dbReference type="PANTHER" id="PTHR12128">
    <property type="entry name" value="DIHYDRODIPICOLINATE SYNTHASE"/>
    <property type="match status" value="1"/>
</dbReference>
<dbReference type="CDD" id="cd00408">
    <property type="entry name" value="DHDPS-like"/>
    <property type="match status" value="1"/>
</dbReference>
<comment type="caution">
    <text evidence="5">The sequence shown here is derived from an EMBL/GenBank/DDBJ whole genome shotgun (WGS) entry which is preliminary data.</text>
</comment>
<dbReference type="InterPro" id="IPR013785">
    <property type="entry name" value="Aldolase_TIM"/>
</dbReference>
<gene>
    <name evidence="5" type="primary">dapA_2</name>
    <name evidence="5" type="ORF">GCM10022288_23050</name>
</gene>
<dbReference type="RefSeq" id="WP_344776998.1">
    <property type="nucleotide sequence ID" value="NZ_BAABBX010000015.1"/>
</dbReference>
<dbReference type="Proteomes" id="UP001500213">
    <property type="component" value="Unassembled WGS sequence"/>
</dbReference>
<comment type="similarity">
    <text evidence="1 4">Belongs to the DapA family.</text>
</comment>
<reference evidence="6" key="1">
    <citation type="journal article" date="2019" name="Int. J. Syst. Evol. Microbiol.">
        <title>The Global Catalogue of Microorganisms (GCM) 10K type strain sequencing project: providing services to taxonomists for standard genome sequencing and annotation.</title>
        <authorList>
            <consortium name="The Broad Institute Genomics Platform"/>
            <consortium name="The Broad Institute Genome Sequencing Center for Infectious Disease"/>
            <person name="Wu L."/>
            <person name="Ma J."/>
        </authorList>
    </citation>
    <scope>NUCLEOTIDE SEQUENCE [LARGE SCALE GENOMIC DNA]</scope>
    <source>
        <strain evidence="6">JCM 17593</strain>
    </source>
</reference>
<protein>
    <submittedName>
        <fullName evidence="5">4-hydroxy-tetrahydrodipicolinate synthase</fullName>
    </submittedName>
</protein>
<evidence type="ECO:0000313" key="5">
    <source>
        <dbReference type="EMBL" id="GAA4191742.1"/>
    </source>
</evidence>
<dbReference type="EMBL" id="BAABBX010000015">
    <property type="protein sequence ID" value="GAA4191742.1"/>
    <property type="molecule type" value="Genomic_DNA"/>
</dbReference>
<dbReference type="Gene3D" id="3.20.20.70">
    <property type="entry name" value="Aldolase class I"/>
    <property type="match status" value="1"/>
</dbReference>